<sequence>MECGKAYCIDMLGAIHLLAYSWQQVESTTVQNCFTRAKFVVRENTGDSEECADDCDSLLTEVLERQGSAEALHFESFRDLDSDVATSPDLTDSEIVAAVVPHEAEYDENDDDDGDDVEADPDPSPSLTAVADAVAVMRAFAEKKGLMAKLARTAGDIQAAMLAELTYQPPPPPESTLEPSCAWHGRSNPMASPMAPPRALDPFSHHNLPAPSAFPSTTQERGTPTPGAAHSSAGGASRNPLILEELLRLLRGLRLVFKSSQARCRGLATGCFGLHIIQPPGITAAGNLRQSNARPKGQSRIPSRSNYQTTEQTTLLRSAPCPITALVYSTIR</sequence>
<organism evidence="1 2">
    <name type="scientific">Hyalomma asiaticum</name>
    <name type="common">Tick</name>
    <dbReference type="NCBI Taxonomy" id="266040"/>
    <lineage>
        <taxon>Eukaryota</taxon>
        <taxon>Metazoa</taxon>
        <taxon>Ecdysozoa</taxon>
        <taxon>Arthropoda</taxon>
        <taxon>Chelicerata</taxon>
        <taxon>Arachnida</taxon>
        <taxon>Acari</taxon>
        <taxon>Parasitiformes</taxon>
        <taxon>Ixodida</taxon>
        <taxon>Ixodoidea</taxon>
        <taxon>Ixodidae</taxon>
        <taxon>Hyalomminae</taxon>
        <taxon>Hyalomma</taxon>
    </lineage>
</organism>
<dbReference type="Proteomes" id="UP000821845">
    <property type="component" value="Chromosome 9"/>
</dbReference>
<proteinExistence type="predicted"/>
<reference evidence="1" key="1">
    <citation type="submission" date="2020-05" db="EMBL/GenBank/DDBJ databases">
        <title>Large-scale comparative analyses of tick genomes elucidate their genetic diversity and vector capacities.</title>
        <authorList>
            <person name="Jia N."/>
            <person name="Wang J."/>
            <person name="Shi W."/>
            <person name="Du L."/>
            <person name="Sun Y."/>
            <person name="Zhan W."/>
            <person name="Jiang J."/>
            <person name="Wang Q."/>
            <person name="Zhang B."/>
            <person name="Ji P."/>
            <person name="Sakyi L.B."/>
            <person name="Cui X."/>
            <person name="Yuan T."/>
            <person name="Jiang B."/>
            <person name="Yang W."/>
            <person name="Lam T.T.-Y."/>
            <person name="Chang Q."/>
            <person name="Ding S."/>
            <person name="Wang X."/>
            <person name="Zhu J."/>
            <person name="Ruan X."/>
            <person name="Zhao L."/>
            <person name="Wei J."/>
            <person name="Que T."/>
            <person name="Du C."/>
            <person name="Cheng J."/>
            <person name="Dai P."/>
            <person name="Han X."/>
            <person name="Huang E."/>
            <person name="Gao Y."/>
            <person name="Liu J."/>
            <person name="Shao H."/>
            <person name="Ye R."/>
            <person name="Li L."/>
            <person name="Wei W."/>
            <person name="Wang X."/>
            <person name="Wang C."/>
            <person name="Yang T."/>
            <person name="Huo Q."/>
            <person name="Li W."/>
            <person name="Guo W."/>
            <person name="Chen H."/>
            <person name="Zhou L."/>
            <person name="Ni X."/>
            <person name="Tian J."/>
            <person name="Zhou Y."/>
            <person name="Sheng Y."/>
            <person name="Liu T."/>
            <person name="Pan Y."/>
            <person name="Xia L."/>
            <person name="Li J."/>
            <person name="Zhao F."/>
            <person name="Cao W."/>
        </authorList>
    </citation>
    <scope>NUCLEOTIDE SEQUENCE</scope>
    <source>
        <strain evidence="1">Hyas-2018</strain>
    </source>
</reference>
<accession>A0ACB7RHQ8</accession>
<evidence type="ECO:0000313" key="2">
    <source>
        <dbReference type="Proteomes" id="UP000821845"/>
    </source>
</evidence>
<protein>
    <submittedName>
        <fullName evidence="1">Uncharacterized protein</fullName>
    </submittedName>
</protein>
<evidence type="ECO:0000313" key="1">
    <source>
        <dbReference type="EMBL" id="KAH6921988.1"/>
    </source>
</evidence>
<comment type="caution">
    <text evidence="1">The sequence shown here is derived from an EMBL/GenBank/DDBJ whole genome shotgun (WGS) entry which is preliminary data.</text>
</comment>
<dbReference type="EMBL" id="CM023489">
    <property type="protein sequence ID" value="KAH6921988.1"/>
    <property type="molecule type" value="Genomic_DNA"/>
</dbReference>
<keyword evidence="2" id="KW-1185">Reference proteome</keyword>
<name>A0ACB7RHQ8_HYAAI</name>
<gene>
    <name evidence="1" type="ORF">HPB50_007243</name>
</gene>